<dbReference type="SUPFAM" id="SSF52242">
    <property type="entry name" value="Cobalamin (vitamin B12)-binding domain"/>
    <property type="match status" value="1"/>
</dbReference>
<evidence type="ECO:0000256" key="1">
    <source>
        <dbReference type="ARBA" id="ARBA00001922"/>
    </source>
</evidence>
<organism evidence="7">
    <name type="scientific">Candidatus Kentrum sp. FW</name>
    <dbReference type="NCBI Taxonomy" id="2126338"/>
    <lineage>
        <taxon>Bacteria</taxon>
        <taxon>Pseudomonadati</taxon>
        <taxon>Pseudomonadota</taxon>
        <taxon>Gammaproteobacteria</taxon>
        <taxon>Candidatus Kentrum</taxon>
    </lineage>
</organism>
<dbReference type="PROSITE" id="PS51332">
    <property type="entry name" value="B12_BINDING"/>
    <property type="match status" value="1"/>
</dbReference>
<evidence type="ECO:0000256" key="4">
    <source>
        <dbReference type="ARBA" id="ARBA00023235"/>
    </source>
</evidence>
<reference evidence="7" key="1">
    <citation type="submission" date="2019-02" db="EMBL/GenBank/DDBJ databases">
        <authorList>
            <person name="Gruber-Vodicka R. H."/>
            <person name="Seah K. B. B."/>
        </authorList>
    </citation>
    <scope>NUCLEOTIDE SEQUENCE</scope>
    <source>
        <strain evidence="7">BECK_BZ131</strain>
    </source>
</reference>
<keyword evidence="4" id="KW-0413">Isomerase</keyword>
<proteinExistence type="predicted"/>
<dbReference type="Pfam" id="PF02310">
    <property type="entry name" value="B12-binding"/>
    <property type="match status" value="1"/>
</dbReference>
<gene>
    <name evidence="7" type="ORF">BECKFW1821C_GA0114237_10012</name>
</gene>
<evidence type="ECO:0000313" key="7">
    <source>
        <dbReference type="EMBL" id="VFJ61072.1"/>
    </source>
</evidence>
<dbReference type="InterPro" id="IPR006158">
    <property type="entry name" value="Cobalamin-bd"/>
</dbReference>
<evidence type="ECO:0000256" key="2">
    <source>
        <dbReference type="ARBA" id="ARBA00022628"/>
    </source>
</evidence>
<sequence length="184" mass="20323">MIGKFEEREGRRPRIMVAKIGQDGHDRGAKVVTTAFADLGFDVDIGALFRMPGEVAKQAVENDAHVIGISTKDPGHKTLLPELVKELKGLDREDIMMVVGDIIPAQDYAPCATFFCEPLMHQDFLRLEPAENNGKSCTRNDYNSFYSHGASAIFGPGTVIPVAAQKAIEELDRRHAQVEKSPFR</sequence>
<dbReference type="InterPro" id="IPR036724">
    <property type="entry name" value="Cobalamin-bd_sf"/>
</dbReference>
<comment type="cofactor">
    <cofactor evidence="1">
        <name>adenosylcob(III)alamin</name>
        <dbReference type="ChEBI" id="CHEBI:18408"/>
    </cofactor>
</comment>
<dbReference type="GO" id="GO:0031419">
    <property type="term" value="F:cobalamin binding"/>
    <property type="evidence" value="ECO:0007669"/>
    <property type="project" value="UniProtKB-KW"/>
</dbReference>
<evidence type="ECO:0000256" key="5">
    <source>
        <dbReference type="ARBA" id="ARBA00023285"/>
    </source>
</evidence>
<evidence type="ECO:0000256" key="3">
    <source>
        <dbReference type="ARBA" id="ARBA00022723"/>
    </source>
</evidence>
<keyword evidence="5" id="KW-0170">Cobalt</keyword>
<name>A0A450T3G2_9GAMM</name>
<dbReference type="InterPro" id="IPR006159">
    <property type="entry name" value="Acid_CoA_mut_C"/>
</dbReference>
<dbReference type="PANTHER" id="PTHR48101">
    <property type="entry name" value="METHYLMALONYL-COA MUTASE, MITOCHONDRIAL-RELATED"/>
    <property type="match status" value="1"/>
</dbReference>
<feature type="domain" description="B12-binding" evidence="6">
    <location>
        <begin position="12"/>
        <end position="144"/>
    </location>
</feature>
<dbReference type="GO" id="GO:0046872">
    <property type="term" value="F:metal ion binding"/>
    <property type="evidence" value="ECO:0007669"/>
    <property type="project" value="UniProtKB-KW"/>
</dbReference>
<dbReference type="NCBIfam" id="TIGR00640">
    <property type="entry name" value="acid_CoA_mut_C"/>
    <property type="match status" value="1"/>
</dbReference>
<keyword evidence="3" id="KW-0479">Metal-binding</keyword>
<evidence type="ECO:0000259" key="6">
    <source>
        <dbReference type="PROSITE" id="PS51332"/>
    </source>
</evidence>
<dbReference type="EMBL" id="CAADFE010000001">
    <property type="protein sequence ID" value="VFJ61072.1"/>
    <property type="molecule type" value="Genomic_DNA"/>
</dbReference>
<dbReference type="GO" id="GO:0019678">
    <property type="term" value="P:propionate metabolic process, methylmalonyl pathway"/>
    <property type="evidence" value="ECO:0007669"/>
    <property type="project" value="TreeGrafter"/>
</dbReference>
<dbReference type="AlphaFoldDB" id="A0A450T3G2"/>
<dbReference type="GO" id="GO:0005737">
    <property type="term" value="C:cytoplasm"/>
    <property type="evidence" value="ECO:0007669"/>
    <property type="project" value="TreeGrafter"/>
</dbReference>
<protein>
    <submittedName>
        <fullName evidence="7">Methylmalonyl-CoA mutase</fullName>
    </submittedName>
</protein>
<accession>A0A450T3G2</accession>
<dbReference type="PANTHER" id="PTHR48101:SF4">
    <property type="entry name" value="METHYLMALONYL-COA MUTASE, MITOCHONDRIAL"/>
    <property type="match status" value="1"/>
</dbReference>
<dbReference type="CDD" id="cd02071">
    <property type="entry name" value="MM_CoA_mut_B12_BD"/>
    <property type="match status" value="1"/>
</dbReference>
<dbReference type="Gene3D" id="3.40.50.280">
    <property type="entry name" value="Cobalamin-binding domain"/>
    <property type="match status" value="1"/>
</dbReference>
<dbReference type="GO" id="GO:0004494">
    <property type="term" value="F:methylmalonyl-CoA mutase activity"/>
    <property type="evidence" value="ECO:0007669"/>
    <property type="project" value="TreeGrafter"/>
</dbReference>
<keyword evidence="2" id="KW-0846">Cobalamin</keyword>